<dbReference type="PANTHER" id="PTHR43243:SF4">
    <property type="entry name" value="CATIONIC AMINO ACID TRANSPORTER 4"/>
    <property type="match status" value="1"/>
</dbReference>
<dbReference type="GO" id="GO:0015171">
    <property type="term" value="F:amino acid transmembrane transporter activity"/>
    <property type="evidence" value="ECO:0007669"/>
    <property type="project" value="TreeGrafter"/>
</dbReference>
<evidence type="ECO:0000313" key="5">
    <source>
        <dbReference type="EMBL" id="KAF3326701.1"/>
    </source>
</evidence>
<keyword evidence="3" id="KW-1133">Transmembrane helix</keyword>
<feature type="transmembrane region" description="Helical" evidence="3">
    <location>
        <begin position="14"/>
        <end position="37"/>
    </location>
</feature>
<comment type="caution">
    <text evidence="5">The sequence shown here is derived from an EMBL/GenBank/DDBJ whole genome shotgun (WGS) entry which is preliminary data.</text>
</comment>
<feature type="transmembrane region" description="Helical" evidence="3">
    <location>
        <begin position="49"/>
        <end position="73"/>
    </location>
</feature>
<dbReference type="Gene3D" id="1.20.1740.10">
    <property type="entry name" value="Amino acid/polyamine transporter I"/>
    <property type="match status" value="1"/>
</dbReference>
<protein>
    <submittedName>
        <fullName evidence="5">Cationic amino acid transporter 3</fullName>
    </submittedName>
</protein>
<evidence type="ECO:0000256" key="1">
    <source>
        <dbReference type="ARBA" id="ARBA00008572"/>
    </source>
</evidence>
<dbReference type="InterPro" id="IPR029485">
    <property type="entry name" value="CAT_C"/>
</dbReference>
<reference evidence="5" key="1">
    <citation type="submission" date="2020-01" db="EMBL/GenBank/DDBJ databases">
        <title>Genome sequence of Kobresia littledalei, the first chromosome-level genome in the family Cyperaceae.</title>
        <authorList>
            <person name="Qu G."/>
        </authorList>
    </citation>
    <scope>NUCLEOTIDE SEQUENCE</scope>
    <source>
        <strain evidence="5">C.B.Clarke</strain>
        <tissue evidence="5">Leaf</tissue>
    </source>
</reference>
<dbReference type="PANTHER" id="PTHR43243">
    <property type="entry name" value="INNER MEMBRANE TRANSPORTER YGJI-RELATED"/>
    <property type="match status" value="1"/>
</dbReference>
<evidence type="ECO:0000313" key="6">
    <source>
        <dbReference type="Proteomes" id="UP000623129"/>
    </source>
</evidence>
<evidence type="ECO:0000259" key="4">
    <source>
        <dbReference type="Pfam" id="PF13906"/>
    </source>
</evidence>
<comment type="similarity">
    <text evidence="1">Belongs to the amino acid-polyamine-organocation (APC) superfamily. Cationic amino acid transporter (CAT) (TC 2.A.3.3) family.</text>
</comment>
<feature type="transmembrane region" description="Helical" evidence="3">
    <location>
        <begin position="79"/>
        <end position="100"/>
    </location>
</feature>
<keyword evidence="3" id="KW-0812">Transmembrane</keyword>
<proteinExistence type="inferred from homology"/>
<dbReference type="OrthoDB" id="1939117at2759"/>
<keyword evidence="6" id="KW-1185">Reference proteome</keyword>
<organism evidence="5 6">
    <name type="scientific">Carex littledalei</name>
    <dbReference type="NCBI Taxonomy" id="544730"/>
    <lineage>
        <taxon>Eukaryota</taxon>
        <taxon>Viridiplantae</taxon>
        <taxon>Streptophyta</taxon>
        <taxon>Embryophyta</taxon>
        <taxon>Tracheophyta</taxon>
        <taxon>Spermatophyta</taxon>
        <taxon>Magnoliopsida</taxon>
        <taxon>Liliopsida</taxon>
        <taxon>Poales</taxon>
        <taxon>Cyperaceae</taxon>
        <taxon>Cyperoideae</taxon>
        <taxon>Cariceae</taxon>
        <taxon>Carex</taxon>
        <taxon>Carex subgen. Euthyceras</taxon>
    </lineage>
</organism>
<sequence length="123" mass="13553">MAHSHLTCHALFSYLQYLVCIIGGLLLLCASVILSCIDQYKGQSNFGRSGGFLCPFVPWLPILCIVINIYLLINLGLGTWLRVSVWLLAGILIYIFYGYAHSKAAKVEKAYMRIGSPTHGGTT</sequence>
<accession>A0A833QRC7</accession>
<keyword evidence="3" id="KW-0472">Membrane</keyword>
<evidence type="ECO:0000256" key="2">
    <source>
        <dbReference type="ARBA" id="ARBA00022448"/>
    </source>
</evidence>
<dbReference type="AlphaFoldDB" id="A0A833QRC7"/>
<keyword evidence="2" id="KW-0813">Transport</keyword>
<gene>
    <name evidence="5" type="ORF">FCM35_KLT08331</name>
</gene>
<dbReference type="Pfam" id="PF13906">
    <property type="entry name" value="AA_permease_C"/>
    <property type="match status" value="1"/>
</dbReference>
<evidence type="ECO:0000256" key="3">
    <source>
        <dbReference type="SAM" id="Phobius"/>
    </source>
</evidence>
<dbReference type="Proteomes" id="UP000623129">
    <property type="component" value="Unassembled WGS sequence"/>
</dbReference>
<name>A0A833QRC7_9POAL</name>
<dbReference type="EMBL" id="SWLB01000018">
    <property type="protein sequence ID" value="KAF3326701.1"/>
    <property type="molecule type" value="Genomic_DNA"/>
</dbReference>
<feature type="domain" description="Cationic amino acid transporter C-terminal" evidence="4">
    <location>
        <begin position="52"/>
        <end position="102"/>
    </location>
</feature>